<dbReference type="InterPro" id="IPR014196">
    <property type="entry name" value="SpoIIM"/>
</dbReference>
<keyword evidence="1" id="KW-0749">Sporulation</keyword>
<keyword evidence="2" id="KW-1133">Transmembrane helix</keyword>
<keyword evidence="1 2" id="KW-0812">Transmembrane</keyword>
<gene>
    <name evidence="3" type="ORF">DFR57_11226</name>
</gene>
<comment type="caution">
    <text evidence="3">The sequence shown here is derived from an EMBL/GenBank/DDBJ whole genome shotgun (WGS) entry which is preliminary data.</text>
</comment>
<evidence type="ECO:0000313" key="3">
    <source>
        <dbReference type="EMBL" id="RCW64849.1"/>
    </source>
</evidence>
<comment type="function">
    <text evidence="1">Required for complete septum migration and engulfment of the forespore compartment during sporulation. Required for stabilizing and recruiting of SpoIIP to the septal membrane.</text>
</comment>
<protein>
    <recommendedName>
        <fullName evidence="1">Stage II sporulation protein M</fullName>
    </recommendedName>
</protein>
<feature type="transmembrane region" description="Helical" evidence="2">
    <location>
        <begin position="139"/>
        <end position="159"/>
    </location>
</feature>
<dbReference type="GO" id="GO:0005886">
    <property type="term" value="C:plasma membrane"/>
    <property type="evidence" value="ECO:0007669"/>
    <property type="project" value="UniProtKB-SubCell"/>
</dbReference>
<comment type="subunit">
    <text evidence="1">Component of the MPD complex composed of SpoIIM, SpoIIP and SpoIID.</text>
</comment>
<dbReference type="Proteomes" id="UP000252585">
    <property type="component" value="Unassembled WGS sequence"/>
</dbReference>
<dbReference type="InterPro" id="IPR002798">
    <property type="entry name" value="SpoIIM-like"/>
</dbReference>
<dbReference type="RefSeq" id="WP_245937471.1">
    <property type="nucleotide sequence ID" value="NZ_QPJJ01000012.1"/>
</dbReference>
<dbReference type="PIRSF" id="PIRSF038973">
    <property type="entry name" value="SpoIIM"/>
    <property type="match status" value="1"/>
</dbReference>
<feature type="transmembrane region" description="Helical" evidence="2">
    <location>
        <begin position="20"/>
        <end position="44"/>
    </location>
</feature>
<keyword evidence="1 2" id="KW-0472">Membrane</keyword>
<dbReference type="EMBL" id="QPJJ01000012">
    <property type="protein sequence ID" value="RCW64849.1"/>
    <property type="molecule type" value="Genomic_DNA"/>
</dbReference>
<dbReference type="AlphaFoldDB" id="A0A368XAV6"/>
<evidence type="ECO:0000256" key="1">
    <source>
        <dbReference type="PIRNR" id="PIRNR038973"/>
    </source>
</evidence>
<feature type="transmembrane region" description="Helical" evidence="2">
    <location>
        <begin position="179"/>
        <end position="201"/>
    </location>
</feature>
<dbReference type="GO" id="GO:0030435">
    <property type="term" value="P:sporulation resulting in formation of a cellular spore"/>
    <property type="evidence" value="ECO:0007669"/>
    <property type="project" value="UniProtKB-KW"/>
</dbReference>
<evidence type="ECO:0000313" key="4">
    <source>
        <dbReference type="Proteomes" id="UP000252585"/>
    </source>
</evidence>
<name>A0A368XAV6_9BACI</name>
<organism evidence="3 4">
    <name type="scientific">Saliterribacillus persicus</name>
    <dbReference type="NCBI Taxonomy" id="930114"/>
    <lineage>
        <taxon>Bacteria</taxon>
        <taxon>Bacillati</taxon>
        <taxon>Bacillota</taxon>
        <taxon>Bacilli</taxon>
        <taxon>Bacillales</taxon>
        <taxon>Bacillaceae</taxon>
        <taxon>Saliterribacillus</taxon>
    </lineage>
</organism>
<dbReference type="NCBIfam" id="TIGR02831">
    <property type="entry name" value="spo_II_M"/>
    <property type="match status" value="1"/>
</dbReference>
<feature type="transmembrane region" description="Helical" evidence="2">
    <location>
        <begin position="112"/>
        <end position="133"/>
    </location>
</feature>
<keyword evidence="4" id="KW-1185">Reference proteome</keyword>
<dbReference type="Pfam" id="PF01944">
    <property type="entry name" value="SpoIIM"/>
    <property type="match status" value="1"/>
</dbReference>
<sequence>MYMQRKQRFINHIYHNQNTYVFMISLFITGIIFGAIVVNSMSFIQKQDLYFYLENFFHQFSTDMNLSKAILWKDSYFYHLQYIGLIFLLGLSVIGLPLIWVLIFIKGTVIGFSVGFFINQLGWKGFILSSVAIAPQNLLLIPIYLVAGTVAMSFSIQLLQNLFMRKNRLNIPIAFSKYFITSLILILFIGLATFIEVYLSYSTMRMTINNLLY</sequence>
<comment type="subcellular location">
    <subcellularLocation>
        <location evidence="1">Cell membrane</location>
        <topology evidence="1">Multi-pass membrane protein</topology>
    </subcellularLocation>
    <text evidence="1">Localizes to the sporulation septum and to the second division site within the mother cell. Before the start of engulfment localizes to the septal midpoint, then spreads throughout the septum prior to becoming enriched at the leading edge of the engulfing membrane, where it remains until the completion of membrane migration. Some remain partially trapped at the septum during engulfment and upon completion of engulfment become dispersed in the outer forespore membrane. Localization of the MPD complex to the septal membrane is dependent on SpoIIB.</text>
</comment>
<proteinExistence type="predicted"/>
<accession>A0A368XAV6</accession>
<feature type="transmembrane region" description="Helical" evidence="2">
    <location>
        <begin position="82"/>
        <end position="105"/>
    </location>
</feature>
<evidence type="ECO:0000256" key="2">
    <source>
        <dbReference type="SAM" id="Phobius"/>
    </source>
</evidence>
<reference evidence="3 4" key="1">
    <citation type="submission" date="2018-07" db="EMBL/GenBank/DDBJ databases">
        <title>Genomic Encyclopedia of Type Strains, Phase IV (KMG-IV): sequencing the most valuable type-strain genomes for metagenomic binning, comparative biology and taxonomic classification.</title>
        <authorList>
            <person name="Goeker M."/>
        </authorList>
    </citation>
    <scope>NUCLEOTIDE SEQUENCE [LARGE SCALE GENOMIC DNA]</scope>
    <source>
        <strain evidence="3 4">DSM 27696</strain>
    </source>
</reference>
<keyword evidence="1" id="KW-1003">Cell membrane</keyword>